<feature type="compositionally biased region" description="Basic and acidic residues" evidence="1">
    <location>
        <begin position="50"/>
        <end position="73"/>
    </location>
</feature>
<feature type="compositionally biased region" description="Polar residues" evidence="1">
    <location>
        <begin position="156"/>
        <end position="174"/>
    </location>
</feature>
<evidence type="ECO:0000313" key="3">
    <source>
        <dbReference type="Proteomes" id="UP000565262"/>
    </source>
</evidence>
<evidence type="ECO:0000313" key="2">
    <source>
        <dbReference type="EMBL" id="MBB1489300.1"/>
    </source>
</evidence>
<organism evidence="2 3">
    <name type="scientific">Oceanospirillum sediminis</name>
    <dbReference type="NCBI Taxonomy" id="2760088"/>
    <lineage>
        <taxon>Bacteria</taxon>
        <taxon>Pseudomonadati</taxon>
        <taxon>Pseudomonadota</taxon>
        <taxon>Gammaproteobacteria</taxon>
        <taxon>Oceanospirillales</taxon>
        <taxon>Oceanospirillaceae</taxon>
        <taxon>Oceanospirillum</taxon>
    </lineage>
</organism>
<feature type="region of interest" description="Disordered" evidence="1">
    <location>
        <begin position="15"/>
        <end position="76"/>
    </location>
</feature>
<feature type="compositionally biased region" description="Polar residues" evidence="1">
    <location>
        <begin position="37"/>
        <end position="49"/>
    </location>
</feature>
<feature type="compositionally biased region" description="Basic and acidic residues" evidence="1">
    <location>
        <begin position="21"/>
        <end position="34"/>
    </location>
</feature>
<dbReference type="EMBL" id="JACJFM010000049">
    <property type="protein sequence ID" value="MBB1489300.1"/>
    <property type="molecule type" value="Genomic_DNA"/>
</dbReference>
<gene>
    <name evidence="2" type="ORF">H4O21_22060</name>
</gene>
<dbReference type="Proteomes" id="UP000565262">
    <property type="component" value="Unassembled WGS sequence"/>
</dbReference>
<comment type="caution">
    <text evidence="2">The sequence shown here is derived from an EMBL/GenBank/DDBJ whole genome shotgun (WGS) entry which is preliminary data.</text>
</comment>
<reference evidence="2 3" key="1">
    <citation type="submission" date="2020-08" db="EMBL/GenBank/DDBJ databases">
        <title>Oceanospirillum sp. nov. isolated from marine sediment.</title>
        <authorList>
            <person name="Ji X."/>
        </authorList>
    </citation>
    <scope>NUCLEOTIDE SEQUENCE [LARGE SCALE GENOMIC DNA]</scope>
    <source>
        <strain evidence="2 3">D5</strain>
    </source>
</reference>
<feature type="compositionally biased region" description="Basic and acidic residues" evidence="1">
    <location>
        <begin position="175"/>
        <end position="191"/>
    </location>
</feature>
<keyword evidence="3" id="KW-1185">Reference proteome</keyword>
<evidence type="ECO:0000256" key="1">
    <source>
        <dbReference type="SAM" id="MobiDB-lite"/>
    </source>
</evidence>
<feature type="region of interest" description="Disordered" evidence="1">
    <location>
        <begin position="147"/>
        <end position="194"/>
    </location>
</feature>
<dbReference type="AlphaFoldDB" id="A0A839IX80"/>
<dbReference type="RefSeq" id="WP_182811276.1">
    <property type="nucleotide sequence ID" value="NZ_JACJFM010000049.1"/>
</dbReference>
<name>A0A839IX80_9GAMM</name>
<sequence>MIVNNIISDLNTQLSGSTLSRPEHTDVSTQEAEKTAQVMTTETEASTSDNDQHRSRDNKEQQENYQQSEEKEQNIQLYKPGDTFRVLGNAEDFEVVTTGNNAYLKHVNGGVIALSANLERTYIQFNNQSAQVSAVLKAKITRAVEQQVKNREKENNTAQDSSSDKIQVNNQKNTAENDQRASSHDHTDEKQQTPIAISIYSANSPGKDIDEDLVDAISSSVRRDTLDDEQTENITESVLEASYDRSGSLQKHSKIVTEQTKIEA</sequence>
<accession>A0A839IX80</accession>
<protein>
    <submittedName>
        <fullName evidence="2">Uncharacterized protein</fullName>
    </submittedName>
</protein>
<proteinExistence type="predicted"/>